<dbReference type="Pfam" id="PF20152">
    <property type="entry name" value="DUF6534"/>
    <property type="match status" value="1"/>
</dbReference>
<sequence length="362" mass="40050">MSAVIQFFTIRTDGNDMPLEQKIILFVHETHSQELRPACRIAWNTGKINKQNFDVASKGHAAMEVKTFFLLFLLRSLSDLSDSLTTADTINFIYLVRYGSSVGADVYHDSCQDDQATINLLVYGLVLVDVLQTVMVTADGFHYPPRPLLIHMATVSELVGVYNCCIYFLRKGVVIPAAVFLVVQPVFLRFSVLNKISRQVSLTQFSASAGIYTGIRGHQMGHVSLLTKNAVGETIWLVGGAVASIAIATVLSWTLLRERSYSLPSNHCMISRLIRLIVEINALTAAVAMIAVILFWAYPEDEAQRLLPPLVLHFSDEIYDAAPDRAPRSSETKLNLAQISIIVKSGEEKGVTKPRVLAGRQL</sequence>
<feature type="domain" description="DUF6534" evidence="2">
    <location>
        <begin position="241"/>
        <end position="299"/>
    </location>
</feature>
<keyword evidence="1" id="KW-0472">Membrane</keyword>
<proteinExistence type="predicted"/>
<gene>
    <name evidence="3" type="ORF">DFH07DRAFT_956288</name>
</gene>
<accession>A0AAD7JFR9</accession>
<dbReference type="InterPro" id="IPR045339">
    <property type="entry name" value="DUF6534"/>
</dbReference>
<feature type="transmembrane region" description="Helical" evidence="1">
    <location>
        <begin position="175"/>
        <end position="192"/>
    </location>
</feature>
<keyword evidence="1" id="KW-1133">Transmembrane helix</keyword>
<evidence type="ECO:0000256" key="1">
    <source>
        <dbReference type="SAM" id="Phobius"/>
    </source>
</evidence>
<feature type="transmembrane region" description="Helical" evidence="1">
    <location>
        <begin position="235"/>
        <end position="256"/>
    </location>
</feature>
<evidence type="ECO:0000259" key="2">
    <source>
        <dbReference type="Pfam" id="PF20152"/>
    </source>
</evidence>
<keyword evidence="4" id="KW-1185">Reference proteome</keyword>
<feature type="transmembrane region" description="Helical" evidence="1">
    <location>
        <begin position="120"/>
        <end position="141"/>
    </location>
</feature>
<comment type="caution">
    <text evidence="3">The sequence shown here is derived from an EMBL/GenBank/DDBJ whole genome shotgun (WGS) entry which is preliminary data.</text>
</comment>
<dbReference type="EMBL" id="JARJLG010000039">
    <property type="protein sequence ID" value="KAJ7764017.1"/>
    <property type="molecule type" value="Genomic_DNA"/>
</dbReference>
<organism evidence="3 4">
    <name type="scientific">Mycena maculata</name>
    <dbReference type="NCBI Taxonomy" id="230809"/>
    <lineage>
        <taxon>Eukaryota</taxon>
        <taxon>Fungi</taxon>
        <taxon>Dikarya</taxon>
        <taxon>Basidiomycota</taxon>
        <taxon>Agaricomycotina</taxon>
        <taxon>Agaricomycetes</taxon>
        <taxon>Agaricomycetidae</taxon>
        <taxon>Agaricales</taxon>
        <taxon>Marasmiineae</taxon>
        <taxon>Mycenaceae</taxon>
        <taxon>Mycena</taxon>
    </lineage>
</organism>
<name>A0AAD7JFR9_9AGAR</name>
<evidence type="ECO:0000313" key="4">
    <source>
        <dbReference type="Proteomes" id="UP001215280"/>
    </source>
</evidence>
<feature type="transmembrane region" description="Helical" evidence="1">
    <location>
        <begin position="276"/>
        <end position="298"/>
    </location>
</feature>
<feature type="transmembrane region" description="Helical" evidence="1">
    <location>
        <begin position="148"/>
        <end position="169"/>
    </location>
</feature>
<reference evidence="3" key="1">
    <citation type="submission" date="2023-03" db="EMBL/GenBank/DDBJ databases">
        <title>Massive genome expansion in bonnet fungi (Mycena s.s.) driven by repeated elements and novel gene families across ecological guilds.</title>
        <authorList>
            <consortium name="Lawrence Berkeley National Laboratory"/>
            <person name="Harder C.B."/>
            <person name="Miyauchi S."/>
            <person name="Viragh M."/>
            <person name="Kuo A."/>
            <person name="Thoen E."/>
            <person name="Andreopoulos B."/>
            <person name="Lu D."/>
            <person name="Skrede I."/>
            <person name="Drula E."/>
            <person name="Henrissat B."/>
            <person name="Morin E."/>
            <person name="Kohler A."/>
            <person name="Barry K."/>
            <person name="LaButti K."/>
            <person name="Morin E."/>
            <person name="Salamov A."/>
            <person name="Lipzen A."/>
            <person name="Mereny Z."/>
            <person name="Hegedus B."/>
            <person name="Baldrian P."/>
            <person name="Stursova M."/>
            <person name="Weitz H."/>
            <person name="Taylor A."/>
            <person name="Grigoriev I.V."/>
            <person name="Nagy L.G."/>
            <person name="Martin F."/>
            <person name="Kauserud H."/>
        </authorList>
    </citation>
    <scope>NUCLEOTIDE SEQUENCE</scope>
    <source>
        <strain evidence="3">CBHHK188m</strain>
    </source>
</reference>
<protein>
    <recommendedName>
        <fullName evidence="2">DUF6534 domain-containing protein</fullName>
    </recommendedName>
</protein>
<dbReference type="AlphaFoldDB" id="A0AAD7JFR9"/>
<dbReference type="Proteomes" id="UP001215280">
    <property type="component" value="Unassembled WGS sequence"/>
</dbReference>
<keyword evidence="1" id="KW-0812">Transmembrane</keyword>
<evidence type="ECO:0000313" key="3">
    <source>
        <dbReference type="EMBL" id="KAJ7764017.1"/>
    </source>
</evidence>